<dbReference type="EMBL" id="JASPKZ010008860">
    <property type="protein sequence ID" value="KAJ9578777.1"/>
    <property type="molecule type" value="Genomic_DNA"/>
</dbReference>
<dbReference type="PANTHER" id="PTHR43355">
    <property type="entry name" value="FLAVIN REDUCTASE (NADPH)"/>
    <property type="match status" value="1"/>
</dbReference>
<dbReference type="InterPro" id="IPR051606">
    <property type="entry name" value="Polyketide_Oxido-like"/>
</dbReference>
<accession>A0AAD7ZEN1</accession>
<protein>
    <recommendedName>
        <fullName evidence="1">NAD(P)-binding domain-containing protein</fullName>
    </recommendedName>
</protein>
<evidence type="ECO:0000313" key="2">
    <source>
        <dbReference type="EMBL" id="KAJ9578777.1"/>
    </source>
</evidence>
<sequence length="203" mass="22341">MKRILIFGATGSVGLHVTELALKKGFQVRVLVRDINTLPENLRDKVHVIQGDVTKLSDVQKAVEGQDAVVVVLGTRTDLGPTTAMSDGMKNIVSAMEEKGLEHVSVCISAFLFYEPEKVPARFKDVTDDHRRMLDVLKASKGLKWVAILPPHFTDEPSSKYTVSHDSMPGRVIARCDLANFLLESLSTPEHYNQICGIANESA</sequence>
<dbReference type="PANTHER" id="PTHR43355:SF2">
    <property type="entry name" value="FLAVIN REDUCTASE (NADPH)"/>
    <property type="match status" value="1"/>
</dbReference>
<proteinExistence type="predicted"/>
<organism evidence="2 3">
    <name type="scientific">Diploptera punctata</name>
    <name type="common">Pacific beetle cockroach</name>
    <dbReference type="NCBI Taxonomy" id="6984"/>
    <lineage>
        <taxon>Eukaryota</taxon>
        <taxon>Metazoa</taxon>
        <taxon>Ecdysozoa</taxon>
        <taxon>Arthropoda</taxon>
        <taxon>Hexapoda</taxon>
        <taxon>Insecta</taxon>
        <taxon>Pterygota</taxon>
        <taxon>Neoptera</taxon>
        <taxon>Polyneoptera</taxon>
        <taxon>Dictyoptera</taxon>
        <taxon>Blattodea</taxon>
        <taxon>Blaberoidea</taxon>
        <taxon>Blaberidae</taxon>
        <taxon>Diplopterinae</taxon>
        <taxon>Diploptera</taxon>
    </lineage>
</organism>
<dbReference type="GO" id="GO:0042602">
    <property type="term" value="F:riboflavin reductase (NADPH) activity"/>
    <property type="evidence" value="ECO:0007669"/>
    <property type="project" value="TreeGrafter"/>
</dbReference>
<dbReference type="SUPFAM" id="SSF51735">
    <property type="entry name" value="NAD(P)-binding Rossmann-fold domains"/>
    <property type="match status" value="1"/>
</dbReference>
<evidence type="ECO:0000259" key="1">
    <source>
        <dbReference type="Pfam" id="PF13460"/>
    </source>
</evidence>
<dbReference type="Pfam" id="PF13460">
    <property type="entry name" value="NAD_binding_10"/>
    <property type="match status" value="1"/>
</dbReference>
<reference evidence="2" key="1">
    <citation type="journal article" date="2023" name="IScience">
        <title>Live-bearing cockroach genome reveals convergent evolutionary mechanisms linked to viviparity in insects and beyond.</title>
        <authorList>
            <person name="Fouks B."/>
            <person name="Harrison M.C."/>
            <person name="Mikhailova A.A."/>
            <person name="Marchal E."/>
            <person name="English S."/>
            <person name="Carruthers M."/>
            <person name="Jennings E.C."/>
            <person name="Chiamaka E.L."/>
            <person name="Frigard R.A."/>
            <person name="Pippel M."/>
            <person name="Attardo G.M."/>
            <person name="Benoit J.B."/>
            <person name="Bornberg-Bauer E."/>
            <person name="Tobe S.S."/>
        </authorList>
    </citation>
    <scope>NUCLEOTIDE SEQUENCE</scope>
    <source>
        <strain evidence="2">Stay&amp;Tobe</strain>
    </source>
</reference>
<name>A0AAD7ZEN1_DIPPU</name>
<feature type="domain" description="NAD(P)-binding" evidence="1">
    <location>
        <begin position="8"/>
        <end position="189"/>
    </location>
</feature>
<dbReference type="Proteomes" id="UP001233999">
    <property type="component" value="Unassembled WGS sequence"/>
</dbReference>
<dbReference type="Gene3D" id="3.40.50.720">
    <property type="entry name" value="NAD(P)-binding Rossmann-like Domain"/>
    <property type="match status" value="1"/>
</dbReference>
<keyword evidence="3" id="KW-1185">Reference proteome</keyword>
<comment type="caution">
    <text evidence="2">The sequence shown here is derived from an EMBL/GenBank/DDBJ whole genome shotgun (WGS) entry which is preliminary data.</text>
</comment>
<dbReference type="InterPro" id="IPR036291">
    <property type="entry name" value="NAD(P)-bd_dom_sf"/>
</dbReference>
<gene>
    <name evidence="2" type="ORF">L9F63_004985</name>
</gene>
<dbReference type="GO" id="GO:0004074">
    <property type="term" value="F:biliverdin reductase [NAD(P)H] activity"/>
    <property type="evidence" value="ECO:0007669"/>
    <property type="project" value="TreeGrafter"/>
</dbReference>
<evidence type="ECO:0000313" key="3">
    <source>
        <dbReference type="Proteomes" id="UP001233999"/>
    </source>
</evidence>
<dbReference type="CDD" id="cd05244">
    <property type="entry name" value="BVR-B_like_SDR_a"/>
    <property type="match status" value="1"/>
</dbReference>
<reference evidence="2" key="2">
    <citation type="submission" date="2023-05" db="EMBL/GenBank/DDBJ databases">
        <authorList>
            <person name="Fouks B."/>
        </authorList>
    </citation>
    <scope>NUCLEOTIDE SEQUENCE</scope>
    <source>
        <strain evidence="2">Stay&amp;Tobe</strain>
        <tissue evidence="2">Testes</tissue>
    </source>
</reference>
<dbReference type="InterPro" id="IPR016040">
    <property type="entry name" value="NAD(P)-bd_dom"/>
</dbReference>
<dbReference type="AlphaFoldDB" id="A0AAD7ZEN1"/>